<evidence type="ECO:0000256" key="11">
    <source>
        <dbReference type="RuleBase" id="RU003756"/>
    </source>
</evidence>
<name>A0A4V3SIN4_9PEZI</name>
<dbReference type="Pfam" id="PF05192">
    <property type="entry name" value="MutS_III"/>
    <property type="match status" value="1"/>
</dbReference>
<feature type="domain" description="DNA mismatch repair proteins mutS family" evidence="13">
    <location>
        <begin position="859"/>
        <end position="875"/>
    </location>
</feature>
<dbReference type="InterPro" id="IPR007860">
    <property type="entry name" value="DNA_mmatch_repair_MutS_con_dom"/>
</dbReference>
<evidence type="ECO:0000256" key="7">
    <source>
        <dbReference type="ARBA" id="ARBA00023204"/>
    </source>
</evidence>
<dbReference type="SUPFAM" id="SSF53150">
    <property type="entry name" value="DNA repair protein MutS, domain II"/>
    <property type="match status" value="1"/>
</dbReference>
<dbReference type="GO" id="GO:0005524">
    <property type="term" value="F:ATP binding"/>
    <property type="evidence" value="ECO:0007669"/>
    <property type="project" value="UniProtKB-KW"/>
</dbReference>
<dbReference type="FunFam" id="3.40.50.300:FF:000771">
    <property type="entry name" value="DNA mismatch repair protein"/>
    <property type="match status" value="1"/>
</dbReference>
<dbReference type="InterPro" id="IPR007695">
    <property type="entry name" value="DNA_mismatch_repair_MutS-lik_N"/>
</dbReference>
<dbReference type="PANTHER" id="PTHR11361">
    <property type="entry name" value="DNA MISMATCH REPAIR PROTEIN MUTS FAMILY MEMBER"/>
    <property type="match status" value="1"/>
</dbReference>
<proteinExistence type="inferred from homology"/>
<dbReference type="Gene3D" id="3.40.50.300">
    <property type="entry name" value="P-loop containing nucleotide triphosphate hydrolases"/>
    <property type="match status" value="1"/>
</dbReference>
<dbReference type="GO" id="GO:0032301">
    <property type="term" value="C:MutSalpha complex"/>
    <property type="evidence" value="ECO:0007669"/>
    <property type="project" value="TreeGrafter"/>
</dbReference>
<evidence type="ECO:0000256" key="9">
    <source>
        <dbReference type="ARBA" id="ARBA00073548"/>
    </source>
</evidence>
<dbReference type="InterPro" id="IPR016151">
    <property type="entry name" value="DNA_mismatch_repair_MutS_N"/>
</dbReference>
<evidence type="ECO:0000256" key="5">
    <source>
        <dbReference type="ARBA" id="ARBA00022840"/>
    </source>
</evidence>
<dbReference type="Proteomes" id="UP000298138">
    <property type="component" value="Unassembled WGS sequence"/>
</dbReference>
<dbReference type="SMART" id="SM00534">
    <property type="entry name" value="MUTSac"/>
    <property type="match status" value="1"/>
</dbReference>
<keyword evidence="7 11" id="KW-0234">DNA repair</keyword>
<dbReference type="FunFam" id="3.40.1170.10:FF:000002">
    <property type="entry name" value="DNA mismatch repair protein"/>
    <property type="match status" value="1"/>
</dbReference>
<dbReference type="InterPro" id="IPR007861">
    <property type="entry name" value="DNA_mismatch_repair_MutS_clamp"/>
</dbReference>
<dbReference type="InterPro" id="IPR007696">
    <property type="entry name" value="DNA_mismatch_repair_MutS_core"/>
</dbReference>
<keyword evidence="4 11" id="KW-0227">DNA damage</keyword>
<dbReference type="SMART" id="SM00533">
    <property type="entry name" value="MUTSd"/>
    <property type="match status" value="1"/>
</dbReference>
<dbReference type="GO" id="GO:0140664">
    <property type="term" value="F:ATP-dependent DNA damage sensor activity"/>
    <property type="evidence" value="ECO:0007669"/>
    <property type="project" value="InterPro"/>
</dbReference>
<dbReference type="InterPro" id="IPR045076">
    <property type="entry name" value="MutS"/>
</dbReference>
<evidence type="ECO:0000256" key="8">
    <source>
        <dbReference type="ARBA" id="ARBA00023242"/>
    </source>
</evidence>
<dbReference type="GO" id="GO:0016887">
    <property type="term" value="F:ATP hydrolysis activity"/>
    <property type="evidence" value="ECO:0007669"/>
    <property type="project" value="UniProtKB-ARBA"/>
</dbReference>
<dbReference type="PIRSF" id="PIRSF037677">
    <property type="entry name" value="DNA_mis_repair_Msh6"/>
    <property type="match status" value="1"/>
</dbReference>
<evidence type="ECO:0000256" key="3">
    <source>
        <dbReference type="ARBA" id="ARBA00022741"/>
    </source>
</evidence>
<evidence type="ECO:0000256" key="12">
    <source>
        <dbReference type="SAM" id="MobiDB-lite"/>
    </source>
</evidence>
<evidence type="ECO:0000256" key="2">
    <source>
        <dbReference type="ARBA" id="ARBA00006271"/>
    </source>
</evidence>
<dbReference type="PANTHER" id="PTHR11361:SF148">
    <property type="entry name" value="DNA MISMATCH REPAIR PROTEIN MSH6"/>
    <property type="match status" value="1"/>
</dbReference>
<dbReference type="Gene3D" id="3.40.1170.10">
    <property type="entry name" value="DNA repair protein MutS, domain I"/>
    <property type="match status" value="1"/>
</dbReference>
<dbReference type="OrthoDB" id="10252754at2759"/>
<keyword evidence="5" id="KW-0067">ATP-binding</keyword>
<gene>
    <name evidence="14" type="ORF">EX30DRAFT_331864</name>
</gene>
<sequence length="1021" mass="114991">MEQEEGEDYMDGLDDDDFIVDDDVDAPPKKQKQQQKAAPPPPKTPKTPKQPTSSTAARFAFTAGGNNNSTPRTLKSAGTPSTTTTTTTTTTTQRPAKKDSREERYPWLVNVKDADGLPKTHPDYDPRTLYIPKSAWDRFSPFEKQFWEIKCKLYDTVVFFKKGKFYELYEDDATIGHQEFDLKLTDRVNMRMVGVPESSLDMWVSQFIAKGYKVARVDQKETALGKELRDKADKGKKGKEEKIIRRELTCVLTAGTLVDETMLQDDMATYCMAIKEDVIDDVTHFGVSFIDTSVGAFYVTQFEDDADLTKFETLVAQIRPIEVVLEKGSTGISQKAERIIRNNTLPTLIKNKVKSDEFPTGPLALIDIERQGYFEDGRLPEAIEKSRDQDLLMSSLGALFVYLRKCQIDREQVTMGNFSVYDPIQKASSLVMDGKTLGNLEIFHNSYDGGTDGTLFKLLNRCITPFGKRLLKEWVCHPLVDAKRINARLDAVEALNANDEFRETFSSRLSKLPDLERLISRVHAQNSKAVDFVRIIEGFESIQEAVEEIAQYGDGGGLIGQLLAQLPDMRELLGQWEDAFDRDKAKNEGLLVPKEGVETDFDESQQVIEGIEDELKVQLREYQKQFKSKDLKFVDSGKEIYLVEVPAKLVKSVPSSWQQMSGTQKVKRFYSPEIRKMVRSLQEARELHNQLALEVDKRFYRRFDEKYREWRKIIQIVAQLDCLLSLAATSRALGEPSCRPTFIESDRTTIEFEELRHPCMINIDDFIPNSIYLGGPSPNLTLLTGANAAGKSTVLRMTCIGVLLSQIGCFIPSLSATLTPVDRIMSRLGANDNIFASQSTFFVELSETKKILSEATPRSLVILDELGRGTSSYDGVAVAQAVLHHVATHIGCVGYFATHYHSLAEEFKTHPEINPMRMRIRVDDESREITFLYKLENGVAEGSFGMHCAAMCGVNRKVIDRAEEAAREFEHTSRLRESLERVREGGGGYVPLGLQSDVAWILRGEVGERALGIVLKAVEAL</sequence>
<dbReference type="GO" id="GO:0006298">
    <property type="term" value="P:mismatch repair"/>
    <property type="evidence" value="ECO:0007669"/>
    <property type="project" value="InterPro"/>
</dbReference>
<dbReference type="FunCoup" id="A0A4V3SIN4">
    <property type="interactions" value="975"/>
</dbReference>
<comment type="similarity">
    <text evidence="2 11">Belongs to the DNA mismatch repair MutS family.</text>
</comment>
<dbReference type="NCBIfam" id="NF003810">
    <property type="entry name" value="PRK05399.1"/>
    <property type="match status" value="1"/>
</dbReference>
<keyword evidence="15" id="KW-1185">Reference proteome</keyword>
<dbReference type="Pfam" id="PF05190">
    <property type="entry name" value="MutS_IV"/>
    <property type="match status" value="1"/>
</dbReference>
<evidence type="ECO:0000313" key="14">
    <source>
        <dbReference type="EMBL" id="TGZ80685.1"/>
    </source>
</evidence>
<reference evidence="14 15" key="1">
    <citation type="submission" date="2019-04" db="EMBL/GenBank/DDBJ databases">
        <title>Comparative genomics and transcriptomics to analyze fruiting body development in filamentous ascomycetes.</title>
        <authorList>
            <consortium name="DOE Joint Genome Institute"/>
            <person name="Lutkenhaus R."/>
            <person name="Traeger S."/>
            <person name="Breuer J."/>
            <person name="Kuo A."/>
            <person name="Lipzen A."/>
            <person name="Pangilinan J."/>
            <person name="Dilworth D."/>
            <person name="Sandor L."/>
            <person name="Poggeler S."/>
            <person name="Barry K."/>
            <person name="Grigoriev I.V."/>
            <person name="Nowrousian M."/>
        </authorList>
    </citation>
    <scope>NUCLEOTIDE SEQUENCE [LARGE SCALE GENOMIC DNA]</scope>
    <source>
        <strain evidence="14 15">CBS 389.68</strain>
    </source>
</reference>
<dbReference type="FunFam" id="1.10.1420.10:FF:000019">
    <property type="entry name" value="DNA mismatch repair protein"/>
    <property type="match status" value="1"/>
</dbReference>
<feature type="compositionally biased region" description="Polar residues" evidence="12">
    <location>
        <begin position="69"/>
        <end position="81"/>
    </location>
</feature>
<feature type="compositionally biased region" description="Low complexity" evidence="12">
    <location>
        <begin position="82"/>
        <end position="92"/>
    </location>
</feature>
<dbReference type="Gene3D" id="3.30.420.110">
    <property type="entry name" value="MutS, connector domain"/>
    <property type="match status" value="1"/>
</dbReference>
<dbReference type="Pfam" id="PF05188">
    <property type="entry name" value="MutS_II"/>
    <property type="match status" value="1"/>
</dbReference>
<keyword evidence="8" id="KW-0539">Nucleus</keyword>
<organism evidence="14 15">
    <name type="scientific">Ascodesmis nigricans</name>
    <dbReference type="NCBI Taxonomy" id="341454"/>
    <lineage>
        <taxon>Eukaryota</taxon>
        <taxon>Fungi</taxon>
        <taxon>Dikarya</taxon>
        <taxon>Ascomycota</taxon>
        <taxon>Pezizomycotina</taxon>
        <taxon>Pezizomycetes</taxon>
        <taxon>Pezizales</taxon>
        <taxon>Ascodesmidaceae</taxon>
        <taxon>Ascodesmis</taxon>
    </lineage>
</organism>
<dbReference type="InterPro" id="IPR000432">
    <property type="entry name" value="DNA_mismatch_repair_MutS_C"/>
</dbReference>
<evidence type="ECO:0000256" key="4">
    <source>
        <dbReference type="ARBA" id="ARBA00022763"/>
    </source>
</evidence>
<protein>
    <recommendedName>
        <fullName evidence="9">DNA mismatch repair protein MSH6</fullName>
    </recommendedName>
    <alternativeName>
        <fullName evidence="10">DNA mismatch repair protein Msh6</fullName>
    </alternativeName>
</protein>
<evidence type="ECO:0000256" key="6">
    <source>
        <dbReference type="ARBA" id="ARBA00023125"/>
    </source>
</evidence>
<dbReference type="InterPro" id="IPR027417">
    <property type="entry name" value="P-loop_NTPase"/>
</dbReference>
<dbReference type="GO" id="GO:0030983">
    <property type="term" value="F:mismatched DNA binding"/>
    <property type="evidence" value="ECO:0007669"/>
    <property type="project" value="InterPro"/>
</dbReference>
<dbReference type="Pfam" id="PF01624">
    <property type="entry name" value="MutS_I"/>
    <property type="match status" value="1"/>
</dbReference>
<feature type="compositionally biased region" description="Low complexity" evidence="12">
    <location>
        <begin position="47"/>
        <end position="68"/>
    </location>
</feature>
<evidence type="ECO:0000313" key="15">
    <source>
        <dbReference type="Proteomes" id="UP000298138"/>
    </source>
</evidence>
<dbReference type="STRING" id="341454.A0A4V3SIN4"/>
<evidence type="ECO:0000259" key="13">
    <source>
        <dbReference type="PROSITE" id="PS00486"/>
    </source>
</evidence>
<comment type="subcellular location">
    <subcellularLocation>
        <location evidence="1">Nucleus</location>
    </subcellularLocation>
</comment>
<feature type="compositionally biased region" description="Acidic residues" evidence="12">
    <location>
        <begin position="1"/>
        <end position="25"/>
    </location>
</feature>
<evidence type="ECO:0000256" key="1">
    <source>
        <dbReference type="ARBA" id="ARBA00004123"/>
    </source>
</evidence>
<dbReference type="Gene3D" id="1.10.1420.10">
    <property type="match status" value="2"/>
</dbReference>
<dbReference type="InterPro" id="IPR036678">
    <property type="entry name" value="MutS_con_dom_sf"/>
</dbReference>
<dbReference type="SUPFAM" id="SSF55271">
    <property type="entry name" value="DNA repair protein MutS, domain I"/>
    <property type="match status" value="1"/>
</dbReference>
<dbReference type="InterPro" id="IPR036187">
    <property type="entry name" value="DNA_mismatch_repair_MutS_sf"/>
</dbReference>
<keyword evidence="6 11" id="KW-0238">DNA-binding</keyword>
<accession>A0A4V3SIN4</accession>
<dbReference type="InterPro" id="IPR017261">
    <property type="entry name" value="DNA_mismatch_repair_MutS/MSH"/>
</dbReference>
<comment type="function">
    <text evidence="11">Component of the post-replicative DNA mismatch repair system (MMR).</text>
</comment>
<dbReference type="Pfam" id="PF00488">
    <property type="entry name" value="MutS_V"/>
    <property type="match status" value="1"/>
</dbReference>
<keyword evidence="3 11" id="KW-0547">Nucleotide-binding</keyword>
<dbReference type="SUPFAM" id="SSF48334">
    <property type="entry name" value="DNA repair protein MutS, domain III"/>
    <property type="match status" value="1"/>
</dbReference>
<dbReference type="SUPFAM" id="SSF52540">
    <property type="entry name" value="P-loop containing nucleoside triphosphate hydrolases"/>
    <property type="match status" value="1"/>
</dbReference>
<feature type="region of interest" description="Disordered" evidence="12">
    <location>
        <begin position="1"/>
        <end position="103"/>
    </location>
</feature>
<dbReference type="InParanoid" id="A0A4V3SIN4"/>
<dbReference type="AlphaFoldDB" id="A0A4V3SIN4"/>
<evidence type="ECO:0000256" key="10">
    <source>
        <dbReference type="ARBA" id="ARBA00073775"/>
    </source>
</evidence>
<dbReference type="EMBL" id="ML220123">
    <property type="protein sequence ID" value="TGZ80685.1"/>
    <property type="molecule type" value="Genomic_DNA"/>
</dbReference>
<dbReference type="PROSITE" id="PS00486">
    <property type="entry name" value="DNA_MISMATCH_REPAIR_2"/>
    <property type="match status" value="1"/>
</dbReference>